<accession>A0AAF0QME5</accession>
<feature type="region of interest" description="Disordered" evidence="1">
    <location>
        <begin position="1"/>
        <end position="23"/>
    </location>
</feature>
<evidence type="ECO:0000313" key="3">
    <source>
        <dbReference type="Proteomes" id="UP001234989"/>
    </source>
</evidence>
<reference evidence="2" key="1">
    <citation type="submission" date="2023-08" db="EMBL/GenBank/DDBJ databases">
        <title>A de novo genome assembly of Solanum verrucosum Schlechtendal, a Mexican diploid species geographically isolated from the other diploid A-genome species in potato relatives.</title>
        <authorList>
            <person name="Hosaka K."/>
        </authorList>
    </citation>
    <scope>NUCLEOTIDE SEQUENCE</scope>
    <source>
        <tissue evidence="2">Young leaves</tissue>
    </source>
</reference>
<dbReference type="EMBL" id="CP133615">
    <property type="protein sequence ID" value="WMV25008.1"/>
    <property type="molecule type" value="Genomic_DNA"/>
</dbReference>
<evidence type="ECO:0000256" key="1">
    <source>
        <dbReference type="SAM" id="MobiDB-lite"/>
    </source>
</evidence>
<sequence length="67" mass="7582">MKNSSVPSPEGRNQVDDEKEQSVNCRVVSWSKDRSPKVTELDDAECLGEKAMEEVKGWLIDWFGVPD</sequence>
<gene>
    <name evidence="2" type="ORF">MTR67_018393</name>
</gene>
<dbReference type="AlphaFoldDB" id="A0AAF0QME5"/>
<feature type="non-terminal residue" evidence="2">
    <location>
        <position position="67"/>
    </location>
</feature>
<organism evidence="2 3">
    <name type="scientific">Solanum verrucosum</name>
    <dbReference type="NCBI Taxonomy" id="315347"/>
    <lineage>
        <taxon>Eukaryota</taxon>
        <taxon>Viridiplantae</taxon>
        <taxon>Streptophyta</taxon>
        <taxon>Embryophyta</taxon>
        <taxon>Tracheophyta</taxon>
        <taxon>Spermatophyta</taxon>
        <taxon>Magnoliopsida</taxon>
        <taxon>eudicotyledons</taxon>
        <taxon>Gunneridae</taxon>
        <taxon>Pentapetalae</taxon>
        <taxon>asterids</taxon>
        <taxon>lamiids</taxon>
        <taxon>Solanales</taxon>
        <taxon>Solanaceae</taxon>
        <taxon>Solanoideae</taxon>
        <taxon>Solaneae</taxon>
        <taxon>Solanum</taxon>
    </lineage>
</organism>
<keyword evidence="3" id="KW-1185">Reference proteome</keyword>
<dbReference type="Proteomes" id="UP001234989">
    <property type="component" value="Chromosome 4"/>
</dbReference>
<evidence type="ECO:0000313" key="2">
    <source>
        <dbReference type="EMBL" id="WMV25008.1"/>
    </source>
</evidence>
<proteinExistence type="predicted"/>
<name>A0AAF0QME5_SOLVR</name>
<protein>
    <submittedName>
        <fullName evidence="2">Uncharacterized protein</fullName>
    </submittedName>
</protein>